<evidence type="ECO:0000256" key="7">
    <source>
        <dbReference type="ARBA" id="ARBA00023125"/>
    </source>
</evidence>
<evidence type="ECO:0008006" key="13">
    <source>
        <dbReference type="Google" id="ProtNLM"/>
    </source>
</evidence>
<comment type="similarity">
    <text evidence="1">Belongs to the sigma-54 factor family.</text>
</comment>
<keyword evidence="8" id="KW-0804">Transcription</keyword>
<keyword evidence="5" id="KW-0805">Transcription regulation</keyword>
<evidence type="ECO:0000259" key="9">
    <source>
        <dbReference type="Pfam" id="PF04552"/>
    </source>
</evidence>
<evidence type="ECO:0000256" key="4">
    <source>
        <dbReference type="ARBA" id="ARBA00022695"/>
    </source>
</evidence>
<evidence type="ECO:0000259" key="10">
    <source>
        <dbReference type="Pfam" id="PF04963"/>
    </source>
</evidence>
<reference evidence="11" key="1">
    <citation type="submission" date="2023-06" db="EMBL/GenBank/DDBJ databases">
        <title>Identification and characterization of horizontal gene transfer across gut microbiota members of farm animals based on homology search.</title>
        <authorList>
            <person name="Schwarzerova J."/>
            <person name="Nykrynova M."/>
            <person name="Jureckova K."/>
            <person name="Cejkova D."/>
            <person name="Rychlik I."/>
        </authorList>
    </citation>
    <scope>NUCLEOTIDE SEQUENCE</scope>
    <source>
        <strain evidence="11">ET39</strain>
    </source>
</reference>
<dbReference type="PROSITE" id="PS50044">
    <property type="entry name" value="SIGMA54_3"/>
    <property type="match status" value="1"/>
</dbReference>
<comment type="caution">
    <text evidence="11">The sequence shown here is derived from an EMBL/GenBank/DDBJ whole genome shotgun (WGS) entry which is preliminary data.</text>
</comment>
<keyword evidence="6" id="KW-0731">Sigma factor</keyword>
<dbReference type="Pfam" id="PF04552">
    <property type="entry name" value="Sigma54_DBD"/>
    <property type="match status" value="1"/>
</dbReference>
<dbReference type="PIRSF" id="PIRSF000774">
    <property type="entry name" value="RpoN"/>
    <property type="match status" value="1"/>
</dbReference>
<dbReference type="InterPro" id="IPR038709">
    <property type="entry name" value="RpoN_core-bd_sf"/>
</dbReference>
<dbReference type="RefSeq" id="WP_289607226.1">
    <property type="nucleotide sequence ID" value="NZ_JAUDCG010000012.1"/>
</dbReference>
<dbReference type="PROSITE" id="PS00718">
    <property type="entry name" value="SIGMA54_2"/>
    <property type="match status" value="1"/>
</dbReference>
<dbReference type="Pfam" id="PF04963">
    <property type="entry name" value="Sigma54_CBD"/>
    <property type="match status" value="1"/>
</dbReference>
<proteinExistence type="inferred from homology"/>
<evidence type="ECO:0000256" key="2">
    <source>
        <dbReference type="ARBA" id="ARBA00022478"/>
    </source>
</evidence>
<evidence type="ECO:0000256" key="6">
    <source>
        <dbReference type="ARBA" id="ARBA00023082"/>
    </source>
</evidence>
<name>A0ABT7UCS7_9FIRM</name>
<dbReference type="InterPro" id="IPR007634">
    <property type="entry name" value="RNA_pol_sigma_54_DNA-bd"/>
</dbReference>
<dbReference type="InterPro" id="IPR007046">
    <property type="entry name" value="RNA_pol_sigma_54_core-bd"/>
</dbReference>
<evidence type="ECO:0000256" key="3">
    <source>
        <dbReference type="ARBA" id="ARBA00022679"/>
    </source>
</evidence>
<feature type="domain" description="RNA polymerase sigma factor 54 DNA-binding" evidence="9">
    <location>
        <begin position="254"/>
        <end position="406"/>
    </location>
</feature>
<keyword evidence="7" id="KW-0238">DNA-binding</keyword>
<dbReference type="InterPro" id="IPR000394">
    <property type="entry name" value="RNA_pol_sigma_54"/>
</dbReference>
<keyword evidence="12" id="KW-1185">Reference proteome</keyword>
<sequence>MKQKIAIQQTLTHRSLFHPEMEDGLKILSCGIHDLRSFLQETSVHNPFLRYSSTRQEDTDPLNYLQRPKELREEIQPQIALCEEHLDEDLCAYLLSQLNSNGYFKVPLDVLIRRCRFPADQILHTIACLRRMEPVGCFCFTLQECLRVQCEQSEEAPSETGEILCDHLEAIAENDIRSIQEATRLPVDEIEEGIRFIRTLNPKPAANYTLGAAYLQAEAAIRIEQGTIQIELLQQDFRLELQEGMPPNEQLSDELRKLRTQAQQLLDHVRKRNLTMIQILQALCDLQKDHFLTQAPLRYCTMQMVADRCGLHVSTVSRAISGKSFLFQGAEHPIASLLRHDGNHALGATDIQQTLETIIRDEDPTHPYSDAALQRLLAKADIALSRRTVAKYREACQIPCSSRRRQRT</sequence>
<dbReference type="Proteomes" id="UP001529340">
    <property type="component" value="Unassembled WGS sequence"/>
</dbReference>
<keyword evidence="4" id="KW-0548">Nucleotidyltransferase</keyword>
<reference evidence="11" key="2">
    <citation type="submission" date="2023-06" db="EMBL/GenBank/DDBJ databases">
        <authorList>
            <person name="Zeman M."/>
            <person name="Kubasova T."/>
            <person name="Jahodarova E."/>
            <person name="Nykrynova M."/>
            <person name="Rychlik I."/>
        </authorList>
    </citation>
    <scope>NUCLEOTIDE SEQUENCE</scope>
    <source>
        <strain evidence="11">ET39</strain>
    </source>
</reference>
<evidence type="ECO:0000256" key="5">
    <source>
        <dbReference type="ARBA" id="ARBA00023015"/>
    </source>
</evidence>
<evidence type="ECO:0000256" key="8">
    <source>
        <dbReference type="ARBA" id="ARBA00023163"/>
    </source>
</evidence>
<dbReference type="PRINTS" id="PR00045">
    <property type="entry name" value="SIGMA54FCT"/>
</dbReference>
<keyword evidence="2" id="KW-0240">DNA-directed RNA polymerase</keyword>
<dbReference type="Gene3D" id="1.10.10.1330">
    <property type="entry name" value="RNA polymerase sigma-54 factor, core-binding domain"/>
    <property type="match status" value="1"/>
</dbReference>
<organism evidence="11 12">
    <name type="scientific">Amedibacillus dolichus</name>
    <dbReference type="NCBI Taxonomy" id="31971"/>
    <lineage>
        <taxon>Bacteria</taxon>
        <taxon>Bacillati</taxon>
        <taxon>Bacillota</taxon>
        <taxon>Erysipelotrichia</taxon>
        <taxon>Erysipelotrichales</taxon>
        <taxon>Erysipelotrichaceae</taxon>
        <taxon>Amedibacillus</taxon>
    </lineage>
</organism>
<gene>
    <name evidence="11" type="ORF">QUV96_03800</name>
</gene>
<dbReference type="Gene3D" id="1.10.10.60">
    <property type="entry name" value="Homeodomain-like"/>
    <property type="match status" value="1"/>
</dbReference>
<protein>
    <recommendedName>
        <fullName evidence="13">RNA polymerase sigma-54 factor</fullName>
    </recommendedName>
</protein>
<keyword evidence="3" id="KW-0808">Transferase</keyword>
<evidence type="ECO:0000256" key="1">
    <source>
        <dbReference type="ARBA" id="ARBA00008798"/>
    </source>
</evidence>
<dbReference type="PANTHER" id="PTHR32248">
    <property type="entry name" value="RNA POLYMERASE SIGMA-54 FACTOR"/>
    <property type="match status" value="1"/>
</dbReference>
<dbReference type="PANTHER" id="PTHR32248:SF4">
    <property type="entry name" value="RNA POLYMERASE SIGMA-54 FACTOR"/>
    <property type="match status" value="1"/>
</dbReference>
<evidence type="ECO:0000313" key="11">
    <source>
        <dbReference type="EMBL" id="MDM8156760.1"/>
    </source>
</evidence>
<accession>A0ABT7UCS7</accession>
<dbReference type="EMBL" id="JAUDCG010000012">
    <property type="protein sequence ID" value="MDM8156760.1"/>
    <property type="molecule type" value="Genomic_DNA"/>
</dbReference>
<evidence type="ECO:0000313" key="12">
    <source>
        <dbReference type="Proteomes" id="UP001529340"/>
    </source>
</evidence>
<feature type="domain" description="RNA polymerase sigma factor 54 core-binding" evidence="10">
    <location>
        <begin position="63"/>
        <end position="235"/>
    </location>
</feature>